<dbReference type="RefSeq" id="WP_043662932.1">
    <property type="nucleotide sequence ID" value="NZ_JSEG01000005.1"/>
</dbReference>
<keyword evidence="2" id="KW-0175">Coiled coil</keyword>
<dbReference type="SUPFAM" id="SSF56563">
    <property type="entry name" value="Major capsid protein gp5"/>
    <property type="match status" value="1"/>
</dbReference>
<evidence type="ECO:0000256" key="2">
    <source>
        <dbReference type="SAM" id="Coils"/>
    </source>
</evidence>
<dbReference type="EMBL" id="LRDH01000077">
    <property type="protein sequence ID" value="PPV16569.1"/>
    <property type="molecule type" value="Genomic_DNA"/>
</dbReference>
<protein>
    <recommendedName>
        <fullName evidence="3">Phage capsid-like C-terminal domain-containing protein</fullName>
    </recommendedName>
</protein>
<dbReference type="Pfam" id="PF05065">
    <property type="entry name" value="Phage_capsid"/>
    <property type="match status" value="1"/>
</dbReference>
<proteinExistence type="predicted"/>
<reference evidence="4 5" key="1">
    <citation type="submission" date="2016-01" db="EMBL/GenBank/DDBJ databases">
        <title>Characterization of the Clostridium difficile lineages that are prevalent in Hong Kong and China.</title>
        <authorList>
            <person name="Kwok J.S.-L."/>
            <person name="Lam W.-Y."/>
            <person name="Ip M."/>
            <person name="Chan T.-F."/>
            <person name="Hawkey P.M."/>
            <person name="Tsui S.K.-W."/>
        </authorList>
    </citation>
    <scope>NUCLEOTIDE SEQUENCE [LARGE SCALE GENOMIC DNA]</scope>
    <source>
        <strain evidence="4 5">300064</strain>
    </source>
</reference>
<sequence>MDKLKKLQEKRAVIITEMEKANESRAFDVFESKELDLQELDKEINAEKRMLEIKKNKNIIIENSGDTENEVDEIRNAIENNDELDLRELEVRTMTLGEAIGDNVSAGNIKKTTYADYILKRLPYISPLYGAMRKEVLTSATHSIPVQKNKIGKFVKMNELQKYVSQHADYNTIKVEPNKYGTLITFSEEVLEDLGYNLESDMLSQLTEAYAATMDELIVTGDAGNKVEGLNSFIEDESSHKIEQATAGTITADELVDIYYTLPIQYRNNATWVISDSTARELSKLTYNDGTPVLFTGYNNAPVGQNSTILGKPVIINDYVANLDEEGAGIFFGDLTKSLVVAPRKAFTIKRSDEYGFIDDSIAIKANVRLDIKKTLGEAMAVYKTKSAVAKARKTA</sequence>
<feature type="coiled-coil region" evidence="2">
    <location>
        <begin position="4"/>
        <end position="57"/>
    </location>
</feature>
<comment type="caution">
    <text evidence="4">The sequence shown here is derived from an EMBL/GenBank/DDBJ whole genome shotgun (WGS) entry which is preliminary data.</text>
</comment>
<evidence type="ECO:0000259" key="3">
    <source>
        <dbReference type="Pfam" id="PF05065"/>
    </source>
</evidence>
<evidence type="ECO:0000256" key="1">
    <source>
        <dbReference type="ARBA" id="ARBA00004328"/>
    </source>
</evidence>
<evidence type="ECO:0000313" key="4">
    <source>
        <dbReference type="EMBL" id="PPV16569.1"/>
    </source>
</evidence>
<dbReference type="Proteomes" id="UP000238081">
    <property type="component" value="Unassembled WGS sequence"/>
</dbReference>
<accession>A0A2S7FD22</accession>
<dbReference type="InterPro" id="IPR024455">
    <property type="entry name" value="Phage_capsid"/>
</dbReference>
<evidence type="ECO:0000313" key="5">
    <source>
        <dbReference type="Proteomes" id="UP000238081"/>
    </source>
</evidence>
<organism evidence="4 5">
    <name type="scientific">Clostridium butyricum</name>
    <dbReference type="NCBI Taxonomy" id="1492"/>
    <lineage>
        <taxon>Bacteria</taxon>
        <taxon>Bacillati</taxon>
        <taxon>Bacillota</taxon>
        <taxon>Clostridia</taxon>
        <taxon>Eubacteriales</taxon>
        <taxon>Clostridiaceae</taxon>
        <taxon>Clostridium</taxon>
    </lineage>
</organism>
<dbReference type="NCBIfam" id="TIGR01554">
    <property type="entry name" value="major_cap_HK97"/>
    <property type="match status" value="1"/>
</dbReference>
<dbReference type="InterPro" id="IPR054612">
    <property type="entry name" value="Phage_capsid-like_C"/>
</dbReference>
<name>A0A2S7FD22_CLOBU</name>
<feature type="domain" description="Phage capsid-like C-terminal" evidence="3">
    <location>
        <begin position="115"/>
        <end position="384"/>
    </location>
</feature>
<dbReference type="AlphaFoldDB" id="A0A2S7FD22"/>
<comment type="subcellular location">
    <subcellularLocation>
        <location evidence="1">Virion</location>
    </subcellularLocation>
</comment>
<gene>
    <name evidence="4" type="ORF">AWN73_09880</name>
</gene>